<dbReference type="AlphaFoldDB" id="A0AAV6URI2"/>
<accession>A0AAV6URI2</accession>
<evidence type="ECO:0000313" key="2">
    <source>
        <dbReference type="Proteomes" id="UP000827092"/>
    </source>
</evidence>
<organism evidence="1 2">
    <name type="scientific">Oedothorax gibbosus</name>
    <dbReference type="NCBI Taxonomy" id="931172"/>
    <lineage>
        <taxon>Eukaryota</taxon>
        <taxon>Metazoa</taxon>
        <taxon>Ecdysozoa</taxon>
        <taxon>Arthropoda</taxon>
        <taxon>Chelicerata</taxon>
        <taxon>Arachnida</taxon>
        <taxon>Araneae</taxon>
        <taxon>Araneomorphae</taxon>
        <taxon>Entelegynae</taxon>
        <taxon>Araneoidea</taxon>
        <taxon>Linyphiidae</taxon>
        <taxon>Erigoninae</taxon>
        <taxon>Oedothorax</taxon>
    </lineage>
</organism>
<comment type="caution">
    <text evidence="1">The sequence shown here is derived from an EMBL/GenBank/DDBJ whole genome shotgun (WGS) entry which is preliminary data.</text>
</comment>
<name>A0AAV6URI2_9ARAC</name>
<reference evidence="1 2" key="1">
    <citation type="journal article" date="2022" name="Nat. Ecol. Evol.">
        <title>A masculinizing supergene underlies an exaggerated male reproductive morph in a spider.</title>
        <authorList>
            <person name="Hendrickx F."/>
            <person name="De Corte Z."/>
            <person name="Sonet G."/>
            <person name="Van Belleghem S.M."/>
            <person name="Kostlbacher S."/>
            <person name="Vangestel C."/>
        </authorList>
    </citation>
    <scope>NUCLEOTIDE SEQUENCE [LARGE SCALE GENOMIC DNA]</scope>
    <source>
        <strain evidence="1">W744_W776</strain>
    </source>
</reference>
<dbReference type="EMBL" id="JAFNEN010000309">
    <property type="protein sequence ID" value="KAG8186215.1"/>
    <property type="molecule type" value="Genomic_DNA"/>
</dbReference>
<protein>
    <submittedName>
        <fullName evidence="1">Uncharacterized protein</fullName>
    </submittedName>
</protein>
<sequence length="115" mass="13027">MPLNISSKLRICMIQKRCTTVPLLKHWSASCQKPPNSHHNRLPNVQTRISNRSMHVRRRTLDDLSLELLLLLSPQPAFAIVALWPDAGGVREGVGNVRLFQYASEQVIQVTIDAY</sequence>
<keyword evidence="2" id="KW-1185">Reference proteome</keyword>
<gene>
    <name evidence="1" type="ORF">JTE90_008743</name>
</gene>
<proteinExistence type="predicted"/>
<dbReference type="Proteomes" id="UP000827092">
    <property type="component" value="Unassembled WGS sequence"/>
</dbReference>
<evidence type="ECO:0000313" key="1">
    <source>
        <dbReference type="EMBL" id="KAG8186215.1"/>
    </source>
</evidence>